<dbReference type="RefSeq" id="WP_183079278.1">
    <property type="nucleotide sequence ID" value="NZ_JAJNCO010000020.1"/>
</dbReference>
<dbReference type="AlphaFoldDB" id="A0AAW4XN91"/>
<accession>A0AAW4XN91</accession>
<dbReference type="EMBL" id="JAJNCO010000020">
    <property type="protein sequence ID" value="MCD2114371.1"/>
    <property type="molecule type" value="Genomic_DNA"/>
</dbReference>
<dbReference type="Proteomes" id="UP001198630">
    <property type="component" value="Unassembled WGS sequence"/>
</dbReference>
<evidence type="ECO:0000256" key="1">
    <source>
        <dbReference type="SAM" id="MobiDB-lite"/>
    </source>
</evidence>
<evidence type="ECO:0000313" key="3">
    <source>
        <dbReference type="Proteomes" id="UP001198630"/>
    </source>
</evidence>
<proteinExistence type="predicted"/>
<reference evidence="2" key="1">
    <citation type="submission" date="2021-11" db="EMBL/GenBank/DDBJ databases">
        <title>Development of a sustainable strategy for remediation of hydrocarbon-contaminated territories based on the waste exchange concept.</title>
        <authorList>
            <person name="Elkin A."/>
        </authorList>
    </citation>
    <scope>NUCLEOTIDE SEQUENCE</scope>
    <source>
        <strain evidence="2">IEGM 757</strain>
    </source>
</reference>
<gene>
    <name evidence="2" type="ORF">LQ384_25000</name>
</gene>
<protein>
    <submittedName>
        <fullName evidence="2">Uncharacterized protein</fullName>
    </submittedName>
</protein>
<organism evidence="2 3">
    <name type="scientific">Rhodococcus rhodochrous</name>
    <dbReference type="NCBI Taxonomy" id="1829"/>
    <lineage>
        <taxon>Bacteria</taxon>
        <taxon>Bacillati</taxon>
        <taxon>Actinomycetota</taxon>
        <taxon>Actinomycetes</taxon>
        <taxon>Mycobacteriales</taxon>
        <taxon>Nocardiaceae</taxon>
        <taxon>Rhodococcus</taxon>
    </lineage>
</organism>
<comment type="caution">
    <text evidence="2">The sequence shown here is derived from an EMBL/GenBank/DDBJ whole genome shotgun (WGS) entry which is preliminary data.</text>
</comment>
<sequence>MWQEDRLSEYGDLPDLFDRGCFRIGRHEADSVGNRSEPAGDSEPRRGQDQRSVHLHQLVEVAEDGSCAFSGETAFHPAIKSEERPFTAVSIDSSLIVCPGLHAAADPKSVS</sequence>
<feature type="compositionally biased region" description="Basic and acidic residues" evidence="1">
    <location>
        <begin position="42"/>
        <end position="52"/>
    </location>
</feature>
<feature type="region of interest" description="Disordered" evidence="1">
    <location>
        <begin position="28"/>
        <end position="52"/>
    </location>
</feature>
<evidence type="ECO:0000313" key="2">
    <source>
        <dbReference type="EMBL" id="MCD2114371.1"/>
    </source>
</evidence>
<name>A0AAW4XN91_RHORH</name>